<protein>
    <submittedName>
        <fullName evidence="1">Uncharacterized protein</fullName>
    </submittedName>
</protein>
<organism evidence="1 2">
    <name type="scientific">Dissophora globulifera</name>
    <dbReference type="NCBI Taxonomy" id="979702"/>
    <lineage>
        <taxon>Eukaryota</taxon>
        <taxon>Fungi</taxon>
        <taxon>Fungi incertae sedis</taxon>
        <taxon>Mucoromycota</taxon>
        <taxon>Mortierellomycotina</taxon>
        <taxon>Mortierellomycetes</taxon>
        <taxon>Mortierellales</taxon>
        <taxon>Mortierellaceae</taxon>
        <taxon>Dissophora</taxon>
    </lineage>
</organism>
<name>A0A9P6RQM3_9FUNG</name>
<dbReference type="EMBL" id="JAAAIP010000207">
    <property type="protein sequence ID" value="KAG0322585.1"/>
    <property type="molecule type" value="Genomic_DNA"/>
</dbReference>
<dbReference type="OrthoDB" id="10515718at2759"/>
<gene>
    <name evidence="1" type="ORF">BGZ99_003241</name>
</gene>
<reference evidence="1" key="1">
    <citation type="journal article" date="2020" name="Fungal Divers.">
        <title>Resolving the Mortierellaceae phylogeny through synthesis of multi-gene phylogenetics and phylogenomics.</title>
        <authorList>
            <person name="Vandepol N."/>
            <person name="Liber J."/>
            <person name="Desiro A."/>
            <person name="Na H."/>
            <person name="Kennedy M."/>
            <person name="Barry K."/>
            <person name="Grigoriev I.V."/>
            <person name="Miller A.N."/>
            <person name="O'Donnell K."/>
            <person name="Stajich J.E."/>
            <person name="Bonito G."/>
        </authorList>
    </citation>
    <scope>NUCLEOTIDE SEQUENCE</scope>
    <source>
        <strain evidence="1">REB-010B</strain>
    </source>
</reference>
<accession>A0A9P6RQM3</accession>
<proteinExistence type="predicted"/>
<dbReference type="Proteomes" id="UP000738325">
    <property type="component" value="Unassembled WGS sequence"/>
</dbReference>
<sequence>MQVDYADEVISFSIDFRHAYEITIKLSVLKSFVSAAENLTNTDTFARYKFNRVSPEMLLRFFATLAAAVVTVHAVGENCQGAQGLNFPGIATLTSSWCAKNPSAPLTEACKPGGGGLQLRLALKGFNGLANGICDIDLESTVPQYCPDTFDSASFGSVRLGQPSSVRLAVVNVTSIPNAKQVSASLQVVASGSMFPPKFQTLVGFPAGGHFSKRWDVNKSINLDNFICPTQ</sequence>
<evidence type="ECO:0000313" key="2">
    <source>
        <dbReference type="Proteomes" id="UP000738325"/>
    </source>
</evidence>
<evidence type="ECO:0000313" key="1">
    <source>
        <dbReference type="EMBL" id="KAG0322585.1"/>
    </source>
</evidence>
<comment type="caution">
    <text evidence="1">The sequence shown here is derived from an EMBL/GenBank/DDBJ whole genome shotgun (WGS) entry which is preliminary data.</text>
</comment>
<keyword evidence="2" id="KW-1185">Reference proteome</keyword>
<dbReference type="AlphaFoldDB" id="A0A9P6RQM3"/>